<protein>
    <submittedName>
        <fullName evidence="2">PRC-barrel domain containing protein</fullName>
    </submittedName>
</protein>
<evidence type="ECO:0000313" key="3">
    <source>
        <dbReference type="Proteomes" id="UP000298213"/>
    </source>
</evidence>
<reference evidence="2 3" key="1">
    <citation type="submission" date="2019-03" db="EMBL/GenBank/DDBJ databases">
        <title>Genome sequence of Sphingomonas sp. 17J27-24.</title>
        <authorList>
            <person name="Kim M."/>
            <person name="Maeng S."/>
            <person name="Sathiyaraj S."/>
        </authorList>
    </citation>
    <scope>NUCLEOTIDE SEQUENCE [LARGE SCALE GENOMIC DNA]</scope>
    <source>
        <strain evidence="2 3">17J27-24</strain>
    </source>
</reference>
<dbReference type="Proteomes" id="UP000298213">
    <property type="component" value="Unassembled WGS sequence"/>
</dbReference>
<dbReference type="Gene3D" id="2.30.30.240">
    <property type="entry name" value="PRC-barrel domain"/>
    <property type="match status" value="1"/>
</dbReference>
<dbReference type="InterPro" id="IPR011033">
    <property type="entry name" value="PRC_barrel-like_sf"/>
</dbReference>
<dbReference type="PANTHER" id="PTHR36505">
    <property type="entry name" value="BLR1072 PROTEIN"/>
    <property type="match status" value="1"/>
</dbReference>
<dbReference type="Pfam" id="PF05239">
    <property type="entry name" value="PRC"/>
    <property type="match status" value="1"/>
</dbReference>
<dbReference type="OrthoDB" id="7274881at2"/>
<dbReference type="EMBL" id="SPDV01000029">
    <property type="protein sequence ID" value="TFI57539.1"/>
    <property type="molecule type" value="Genomic_DNA"/>
</dbReference>
<dbReference type="InterPro" id="IPR027275">
    <property type="entry name" value="PRC-brl_dom"/>
</dbReference>
<evidence type="ECO:0000313" key="2">
    <source>
        <dbReference type="EMBL" id="TFI57539.1"/>
    </source>
</evidence>
<dbReference type="RefSeq" id="WP_135087957.1">
    <property type="nucleotide sequence ID" value="NZ_SPDV01000029.1"/>
</dbReference>
<sequence>MSGHVLGAEAQGSILPGKPPHSRLVVRAPIDSVAVLDASGARIGSVRYLMVDLCTGCVRAAVLTLGGLFPIGERFYPVPWEWLRFDVRRQVFTAEVDRRRLCRAPSYEHGTAPAWGSDYEARLRRFYGTSREPREASAT</sequence>
<gene>
    <name evidence="2" type="ORF">E2493_14295</name>
</gene>
<accession>A0A4Y8ZRW1</accession>
<organism evidence="2 3">
    <name type="scientific">Sphingomonas parva</name>
    <dbReference type="NCBI Taxonomy" id="2555898"/>
    <lineage>
        <taxon>Bacteria</taxon>
        <taxon>Pseudomonadati</taxon>
        <taxon>Pseudomonadota</taxon>
        <taxon>Alphaproteobacteria</taxon>
        <taxon>Sphingomonadales</taxon>
        <taxon>Sphingomonadaceae</taxon>
        <taxon>Sphingomonas</taxon>
    </lineage>
</organism>
<name>A0A4Y8ZRW1_9SPHN</name>
<dbReference type="AlphaFoldDB" id="A0A4Y8ZRW1"/>
<dbReference type="PANTHER" id="PTHR36505:SF1">
    <property type="entry name" value="BLR1072 PROTEIN"/>
    <property type="match status" value="1"/>
</dbReference>
<evidence type="ECO:0000259" key="1">
    <source>
        <dbReference type="Pfam" id="PF05239"/>
    </source>
</evidence>
<proteinExistence type="predicted"/>
<comment type="caution">
    <text evidence="2">The sequence shown here is derived from an EMBL/GenBank/DDBJ whole genome shotgun (WGS) entry which is preliminary data.</text>
</comment>
<feature type="domain" description="PRC-barrel" evidence="1">
    <location>
        <begin position="34"/>
        <end position="98"/>
    </location>
</feature>
<dbReference type="SUPFAM" id="SSF50346">
    <property type="entry name" value="PRC-barrel domain"/>
    <property type="match status" value="1"/>
</dbReference>
<keyword evidence="3" id="KW-1185">Reference proteome</keyword>